<dbReference type="AlphaFoldDB" id="E5SU05"/>
<keyword evidence="2" id="KW-1185">Reference proteome</keyword>
<dbReference type="InterPro" id="IPR043128">
    <property type="entry name" value="Rev_trsase/Diguanyl_cyclase"/>
</dbReference>
<dbReference type="InParanoid" id="E5SU05"/>
<dbReference type="EMBL" id="JYDH01000126">
    <property type="protein sequence ID" value="KRY31082.1"/>
    <property type="molecule type" value="Genomic_DNA"/>
</dbReference>
<dbReference type="HOGENOM" id="CLU_1789380_0_0_1"/>
<dbReference type="SUPFAM" id="SSF56672">
    <property type="entry name" value="DNA/RNA polymerases"/>
    <property type="match status" value="1"/>
</dbReference>
<evidence type="ECO:0000313" key="2">
    <source>
        <dbReference type="Proteomes" id="UP000054776"/>
    </source>
</evidence>
<sequence>MHFGAARVAPERRAAFVQYHTDGGAECNVSHAGLGDGRLRWPHVGAVSSLRGKRCGCILETCAGCSRMRFLGCVEQTTRSCGSPCLVDVVPQVFNGFANITEPLHRLLEKGAELDWSKACQSSFVAVKYNHTSAPILSICSSRRR</sequence>
<dbReference type="OrthoDB" id="5841601at2759"/>
<organism evidence="1 2">
    <name type="scientific">Trichinella spiralis</name>
    <name type="common">Trichina worm</name>
    <dbReference type="NCBI Taxonomy" id="6334"/>
    <lineage>
        <taxon>Eukaryota</taxon>
        <taxon>Metazoa</taxon>
        <taxon>Ecdysozoa</taxon>
        <taxon>Nematoda</taxon>
        <taxon>Enoplea</taxon>
        <taxon>Dorylaimia</taxon>
        <taxon>Trichinellida</taxon>
        <taxon>Trichinellidae</taxon>
        <taxon>Trichinella</taxon>
    </lineage>
</organism>
<reference evidence="1 2" key="1">
    <citation type="submission" date="2015-01" db="EMBL/GenBank/DDBJ databases">
        <title>Evolution of Trichinella species and genotypes.</title>
        <authorList>
            <person name="Korhonen P.K."/>
            <person name="Edoardo P."/>
            <person name="Giuseppe L.R."/>
            <person name="Gasser R.B."/>
        </authorList>
    </citation>
    <scope>NUCLEOTIDE SEQUENCE [LARGE SCALE GENOMIC DNA]</scope>
    <source>
        <strain evidence="1">ISS3</strain>
    </source>
</reference>
<gene>
    <name evidence="1" type="ORF">T01_5536</name>
</gene>
<dbReference type="RefSeq" id="XP_003372326.1">
    <property type="nucleotide sequence ID" value="XM_003372278.1"/>
</dbReference>
<proteinExistence type="predicted"/>
<dbReference type="Proteomes" id="UP000054776">
    <property type="component" value="Unassembled WGS sequence"/>
</dbReference>
<protein>
    <submittedName>
        <fullName evidence="1">Uncharacterized protein</fullName>
    </submittedName>
</protein>
<accession>E5SU05</accession>
<dbReference type="Gene3D" id="3.30.70.270">
    <property type="match status" value="1"/>
</dbReference>
<dbReference type="OMA" id="NITEPLH"/>
<dbReference type="InterPro" id="IPR043502">
    <property type="entry name" value="DNA/RNA_pol_sf"/>
</dbReference>
<name>E5SU05_TRISP</name>
<comment type="caution">
    <text evidence="1">The sequence shown here is derived from an EMBL/GenBank/DDBJ whole genome shotgun (WGS) entry which is preliminary data.</text>
</comment>
<evidence type="ECO:0000313" key="1">
    <source>
        <dbReference type="EMBL" id="KRY31082.1"/>
    </source>
</evidence>
<dbReference type="KEGG" id="tsp:Tsp_10578"/>